<dbReference type="Proteomes" id="UP001601992">
    <property type="component" value="Unassembled WGS sequence"/>
</dbReference>
<dbReference type="RefSeq" id="WP_387404953.1">
    <property type="nucleotide sequence ID" value="NZ_JBIAQY010000008.1"/>
</dbReference>
<name>A0ABW6S387_9NOCA</name>
<comment type="caution">
    <text evidence="2">The sequence shown here is derived from an EMBL/GenBank/DDBJ whole genome shotgun (WGS) entry which is preliminary data.</text>
</comment>
<feature type="region of interest" description="Disordered" evidence="1">
    <location>
        <begin position="1"/>
        <end position="30"/>
    </location>
</feature>
<organism evidence="2 3">
    <name type="scientific">Nocardia jiangxiensis</name>
    <dbReference type="NCBI Taxonomy" id="282685"/>
    <lineage>
        <taxon>Bacteria</taxon>
        <taxon>Bacillati</taxon>
        <taxon>Actinomycetota</taxon>
        <taxon>Actinomycetes</taxon>
        <taxon>Mycobacteriales</taxon>
        <taxon>Nocardiaceae</taxon>
        <taxon>Nocardia</taxon>
    </lineage>
</organism>
<feature type="compositionally biased region" description="Low complexity" evidence="1">
    <location>
        <begin position="8"/>
        <end position="21"/>
    </location>
</feature>
<dbReference type="EMBL" id="JBIAQY010000008">
    <property type="protein sequence ID" value="MFF3570761.1"/>
    <property type="molecule type" value="Genomic_DNA"/>
</dbReference>
<evidence type="ECO:0000313" key="2">
    <source>
        <dbReference type="EMBL" id="MFF3570761.1"/>
    </source>
</evidence>
<gene>
    <name evidence="2" type="ORF">ACFYXQ_23540</name>
</gene>
<sequence>MVRFSVVRPSRAPRATSSAPAGSELPAQVSTTPVFERTCTVAS</sequence>
<reference evidence="2 3" key="1">
    <citation type="submission" date="2024-10" db="EMBL/GenBank/DDBJ databases">
        <title>The Natural Products Discovery Center: Release of the First 8490 Sequenced Strains for Exploring Actinobacteria Biosynthetic Diversity.</title>
        <authorList>
            <person name="Kalkreuter E."/>
            <person name="Kautsar S.A."/>
            <person name="Yang D."/>
            <person name="Bader C.D."/>
            <person name="Teijaro C.N."/>
            <person name="Fluegel L."/>
            <person name="Davis C.M."/>
            <person name="Simpson J.R."/>
            <person name="Lauterbach L."/>
            <person name="Steele A.D."/>
            <person name="Gui C."/>
            <person name="Meng S."/>
            <person name="Li G."/>
            <person name="Viehrig K."/>
            <person name="Ye F."/>
            <person name="Su P."/>
            <person name="Kiefer A.F."/>
            <person name="Nichols A."/>
            <person name="Cepeda A.J."/>
            <person name="Yan W."/>
            <person name="Fan B."/>
            <person name="Jiang Y."/>
            <person name="Adhikari A."/>
            <person name="Zheng C.-J."/>
            <person name="Schuster L."/>
            <person name="Cowan T.M."/>
            <person name="Smanski M.J."/>
            <person name="Chevrette M.G."/>
            <person name="De Carvalho L.P.S."/>
            <person name="Shen B."/>
        </authorList>
    </citation>
    <scope>NUCLEOTIDE SEQUENCE [LARGE SCALE GENOMIC DNA]</scope>
    <source>
        <strain evidence="2 3">NPDC002593</strain>
    </source>
</reference>
<protein>
    <submittedName>
        <fullName evidence="2">Uncharacterized protein</fullName>
    </submittedName>
</protein>
<keyword evidence="3" id="KW-1185">Reference proteome</keyword>
<evidence type="ECO:0000313" key="3">
    <source>
        <dbReference type="Proteomes" id="UP001601992"/>
    </source>
</evidence>
<accession>A0ABW6S387</accession>
<proteinExistence type="predicted"/>
<evidence type="ECO:0000256" key="1">
    <source>
        <dbReference type="SAM" id="MobiDB-lite"/>
    </source>
</evidence>